<dbReference type="EMBL" id="LGTK01000086">
    <property type="protein sequence ID" value="KPH71215.1"/>
    <property type="molecule type" value="Genomic_DNA"/>
</dbReference>
<organism evidence="1 2">
    <name type="scientific">Oceanobacillus caeni</name>
    <dbReference type="NCBI Taxonomy" id="405946"/>
    <lineage>
        <taxon>Bacteria</taxon>
        <taxon>Bacillati</taxon>
        <taxon>Bacillota</taxon>
        <taxon>Bacilli</taxon>
        <taxon>Bacillales</taxon>
        <taxon>Bacillaceae</taxon>
        <taxon>Oceanobacillus</taxon>
    </lineage>
</organism>
<gene>
    <name evidence="1" type="ORF">AFL42_15890</name>
</gene>
<evidence type="ECO:0000313" key="1">
    <source>
        <dbReference type="EMBL" id="KPH71215.1"/>
    </source>
</evidence>
<proteinExistence type="predicted"/>
<protein>
    <submittedName>
        <fullName evidence="1">Uncharacterized protein</fullName>
    </submittedName>
</protein>
<dbReference type="RefSeq" id="WP_060669182.1">
    <property type="nucleotide sequence ID" value="NZ_LGTK01000086.1"/>
</dbReference>
<name>A0ABR5MFT5_9BACI</name>
<accession>A0ABR5MFT5</accession>
<keyword evidence="2" id="KW-1185">Reference proteome</keyword>
<dbReference type="Proteomes" id="UP000037854">
    <property type="component" value="Unassembled WGS sequence"/>
</dbReference>
<sequence>MFADPDVIERIFNGDKISKFTITVSKYQNKVEVLTTGLTIDFKGMLKIVFSEPNVKGYILKEICEELYYTIVNLLEDKQTIEIGSEIVNNQLSRDAFQSKKSFTQYVTTIEENLIKRIPDKEEEIRDYFGGIKLDIK</sequence>
<comment type="caution">
    <text evidence="1">The sequence shown here is derived from an EMBL/GenBank/DDBJ whole genome shotgun (WGS) entry which is preliminary data.</text>
</comment>
<reference evidence="1 2" key="1">
    <citation type="submission" date="2015-07" db="EMBL/GenBank/DDBJ databases">
        <title>High-quality draft genome sequence of Oceanobacillus caeni HM6, a bacillus isolated from a human feces.</title>
        <authorList>
            <person name="Kumar J."/>
            <person name="Verma M.K."/>
            <person name="Pandey R."/>
            <person name="Bhambi M."/>
            <person name="Chauhan N."/>
        </authorList>
    </citation>
    <scope>NUCLEOTIDE SEQUENCE [LARGE SCALE GENOMIC DNA]</scope>
    <source>
        <strain evidence="1 2">HM6</strain>
    </source>
</reference>
<evidence type="ECO:0000313" key="2">
    <source>
        <dbReference type="Proteomes" id="UP000037854"/>
    </source>
</evidence>